<keyword evidence="3" id="KW-1185">Reference proteome</keyword>
<sequence>MHKALIAALAALLTVPATGMLMSSTAFAAPLCDKLGFAGLLAKCNRGEPIELTLASGKPLGAGEVKLQSGAYYELKITADGSAELAISGPEFFRAIWMNEIVINGIEVRPMAIDSLEFDKAGLATLSFIAIKPGSYEVRIPNTASDSQKIKIAIQ</sequence>
<name>A0A6M1S7P3_9HYPH</name>
<protein>
    <recommendedName>
        <fullName evidence="4">MSP domain-containing protein</fullName>
    </recommendedName>
</protein>
<feature type="chain" id="PRO_5027104835" description="MSP domain-containing protein" evidence="1">
    <location>
        <begin position="29"/>
        <end position="155"/>
    </location>
</feature>
<evidence type="ECO:0008006" key="4">
    <source>
        <dbReference type="Google" id="ProtNLM"/>
    </source>
</evidence>
<dbReference type="EMBL" id="JAAKZH010000011">
    <property type="protein sequence ID" value="NGO66381.1"/>
    <property type="molecule type" value="Genomic_DNA"/>
</dbReference>
<proteinExistence type="predicted"/>
<dbReference type="Proteomes" id="UP000477849">
    <property type="component" value="Unassembled WGS sequence"/>
</dbReference>
<evidence type="ECO:0000256" key="1">
    <source>
        <dbReference type="SAM" id="SignalP"/>
    </source>
</evidence>
<keyword evidence="1" id="KW-0732">Signal</keyword>
<evidence type="ECO:0000313" key="2">
    <source>
        <dbReference type="EMBL" id="NGO66381.1"/>
    </source>
</evidence>
<evidence type="ECO:0000313" key="3">
    <source>
        <dbReference type="Proteomes" id="UP000477849"/>
    </source>
</evidence>
<organism evidence="2 3">
    <name type="scientific">Rhizobium daejeonense</name>
    <dbReference type="NCBI Taxonomy" id="240521"/>
    <lineage>
        <taxon>Bacteria</taxon>
        <taxon>Pseudomonadati</taxon>
        <taxon>Pseudomonadota</taxon>
        <taxon>Alphaproteobacteria</taxon>
        <taxon>Hyphomicrobiales</taxon>
        <taxon>Rhizobiaceae</taxon>
        <taxon>Rhizobium/Agrobacterium group</taxon>
        <taxon>Rhizobium</taxon>
    </lineage>
</organism>
<reference evidence="2 3" key="1">
    <citation type="submission" date="2020-02" db="EMBL/GenBank/DDBJ databases">
        <title>Genome sequence of the type strain CCBAU10050 of Rhizobium daejeonense.</title>
        <authorList>
            <person name="Gao J."/>
            <person name="Sun J."/>
        </authorList>
    </citation>
    <scope>NUCLEOTIDE SEQUENCE [LARGE SCALE GENOMIC DNA]</scope>
    <source>
        <strain evidence="2 3">CCBAU10050</strain>
    </source>
</reference>
<accession>A0A6M1S7P3</accession>
<comment type="caution">
    <text evidence="2">The sequence shown here is derived from an EMBL/GenBank/DDBJ whole genome shotgun (WGS) entry which is preliminary data.</text>
</comment>
<feature type="signal peptide" evidence="1">
    <location>
        <begin position="1"/>
        <end position="28"/>
    </location>
</feature>
<dbReference type="RefSeq" id="WP_163901348.1">
    <property type="nucleotide sequence ID" value="NZ_CP048427.1"/>
</dbReference>
<gene>
    <name evidence="2" type="ORF">G6N76_22205</name>
</gene>
<dbReference type="AlphaFoldDB" id="A0A6M1S7P3"/>